<name>A0ABN5YUT2_9MYCO</name>
<sequence length="169" mass="18476">MTANPQPVLEDSIDIAATPTTVWSLVSDVRRMAEWSPQVESTRLRHGADEVVQGVEFTNLNSNGTFQWKTHGTVVRLDSDREIAFRITENWAIWSLRLEPTPGGTKLTQRRESPDGSPDGTVKVIDAYLGGQAVFTESMRDGMRHTLQAIKAAAEQQSAATGAASPGLR</sequence>
<dbReference type="RefSeq" id="WP_138233240.1">
    <property type="nucleotide sequence ID" value="NZ_AP022577.1"/>
</dbReference>
<gene>
    <name evidence="2" type="ORF">MAUB_32510</name>
</gene>
<reference evidence="2 3" key="1">
    <citation type="journal article" date="2019" name="Emerg. Microbes Infect.">
        <title>Comprehensive subspecies identification of 175 nontuberculous mycobacteria species based on 7547 genomic profiles.</title>
        <authorList>
            <person name="Matsumoto Y."/>
            <person name="Kinjo T."/>
            <person name="Motooka D."/>
            <person name="Nabeya D."/>
            <person name="Jung N."/>
            <person name="Uechi K."/>
            <person name="Horii T."/>
            <person name="Iida T."/>
            <person name="Fujita J."/>
            <person name="Nakamura S."/>
        </authorList>
    </citation>
    <scope>NUCLEOTIDE SEQUENCE [LARGE SCALE GENOMIC DNA]</scope>
    <source>
        <strain evidence="2 3">JCM 15296</strain>
    </source>
</reference>
<dbReference type="CDD" id="cd07812">
    <property type="entry name" value="SRPBCC"/>
    <property type="match status" value="1"/>
</dbReference>
<organism evidence="2 3">
    <name type="scientific">Mycolicibacterium aubagnense</name>
    <dbReference type="NCBI Taxonomy" id="319707"/>
    <lineage>
        <taxon>Bacteria</taxon>
        <taxon>Bacillati</taxon>
        <taxon>Actinomycetota</taxon>
        <taxon>Actinomycetes</taxon>
        <taxon>Mycobacteriales</taxon>
        <taxon>Mycobacteriaceae</taxon>
        <taxon>Mycolicibacterium</taxon>
    </lineage>
</organism>
<keyword evidence="3" id="KW-1185">Reference proteome</keyword>
<proteinExistence type="predicted"/>
<dbReference type="Proteomes" id="UP000465609">
    <property type="component" value="Chromosome"/>
</dbReference>
<dbReference type="Pfam" id="PF10604">
    <property type="entry name" value="Polyketide_cyc2"/>
    <property type="match status" value="1"/>
</dbReference>
<feature type="region of interest" description="Disordered" evidence="1">
    <location>
        <begin position="102"/>
        <end position="121"/>
    </location>
</feature>
<dbReference type="InterPro" id="IPR023393">
    <property type="entry name" value="START-like_dom_sf"/>
</dbReference>
<dbReference type="SUPFAM" id="SSF55961">
    <property type="entry name" value="Bet v1-like"/>
    <property type="match status" value="1"/>
</dbReference>
<dbReference type="EMBL" id="AP022577">
    <property type="protein sequence ID" value="BBX85378.1"/>
    <property type="molecule type" value="Genomic_DNA"/>
</dbReference>
<dbReference type="Gene3D" id="3.30.530.20">
    <property type="match status" value="1"/>
</dbReference>
<accession>A0ABN5YUT2</accession>
<dbReference type="InterPro" id="IPR019587">
    <property type="entry name" value="Polyketide_cyclase/dehydratase"/>
</dbReference>
<evidence type="ECO:0000313" key="3">
    <source>
        <dbReference type="Proteomes" id="UP000465609"/>
    </source>
</evidence>
<protein>
    <submittedName>
        <fullName evidence="2">Polyketide cyclase</fullName>
    </submittedName>
</protein>
<evidence type="ECO:0000313" key="2">
    <source>
        <dbReference type="EMBL" id="BBX85378.1"/>
    </source>
</evidence>
<evidence type="ECO:0000256" key="1">
    <source>
        <dbReference type="SAM" id="MobiDB-lite"/>
    </source>
</evidence>